<dbReference type="InterPro" id="IPR020831">
    <property type="entry name" value="GlycerAld/Erythrose_P_DH"/>
</dbReference>
<dbReference type="SUPFAM" id="SSF55347">
    <property type="entry name" value="Glyceraldehyde-3-phosphate dehydrogenase-like, C-terminal domain"/>
    <property type="match status" value="1"/>
</dbReference>
<evidence type="ECO:0000256" key="1">
    <source>
        <dbReference type="ARBA" id="ARBA00007406"/>
    </source>
</evidence>
<dbReference type="CDD" id="cd18126">
    <property type="entry name" value="GAPDH_I_C"/>
    <property type="match status" value="1"/>
</dbReference>
<evidence type="ECO:0000256" key="5">
    <source>
        <dbReference type="PIRSR" id="PIRSR000149-3"/>
    </source>
</evidence>
<feature type="binding site" evidence="5">
    <location>
        <begin position="13"/>
        <end position="14"/>
    </location>
    <ligand>
        <name>NAD(+)</name>
        <dbReference type="ChEBI" id="CHEBI:57540"/>
    </ligand>
</feature>
<dbReference type="FunFam" id="3.40.50.720:FF:000001">
    <property type="entry name" value="Glyceraldehyde-3-phosphate dehydrogenase"/>
    <property type="match status" value="1"/>
</dbReference>
<gene>
    <name evidence="9" type="ORF">A3C24_01095</name>
</gene>
<keyword evidence="5" id="KW-0547">Nucleotide-binding</keyword>
<evidence type="ECO:0000256" key="3">
    <source>
        <dbReference type="PIRSR" id="PIRSR000149-1"/>
    </source>
</evidence>
<dbReference type="CDD" id="cd05214">
    <property type="entry name" value="GAPDH_I_N"/>
    <property type="match status" value="1"/>
</dbReference>
<feature type="binding site" evidence="4">
    <location>
        <begin position="213"/>
        <end position="214"/>
    </location>
    <ligand>
        <name>D-glyceraldehyde 3-phosphate</name>
        <dbReference type="ChEBI" id="CHEBI:59776"/>
    </ligand>
</feature>
<dbReference type="InterPro" id="IPR020828">
    <property type="entry name" value="GlycerAld_3-P_DH_NAD(P)-bd"/>
</dbReference>
<feature type="site" description="Activates thiol group during catalysis" evidence="6">
    <location>
        <position position="182"/>
    </location>
</feature>
<feature type="binding site" evidence="5">
    <location>
        <position position="122"/>
    </location>
    <ligand>
        <name>NAD(+)</name>
        <dbReference type="ChEBI" id="CHEBI:57540"/>
    </ligand>
</feature>
<feature type="active site" description="Nucleophile" evidence="3">
    <location>
        <position position="155"/>
    </location>
</feature>
<dbReference type="SUPFAM" id="SSF51735">
    <property type="entry name" value="NAD(P)-binding Rossmann-fold domains"/>
    <property type="match status" value="1"/>
</dbReference>
<sequence>MKPLRVGLNGFGRIGRAFTRIALQRKSFTIEAINTSKTDPKQLAYFLQYDSVYRTYEKQVKTLNDGIDIEGHKITSYLVRDPNEIPWDKHNIDIVIDCTGVFKVREDLKKHLRGSVKKVIMTAPSKDGSIPHVVLGANDDTFDFKGADIMSNASCTTNCAAVMMKVLDKSVGVEQAYLSTIHAYTSSQALVDSATDKFTRGRSAGLSIIPTTTGAADAVCKVGAFEEGRLGAIAIRVPTPVGSISDISAITKKKTTTEEINTIFKEASSGRLKGILGYEETPLVSSDYIGSPYSCIFDPNYTNVLNGNFIKIFGWYDNEWGYSTRLVDLVEKLGGYI</sequence>
<feature type="domain" description="Glyceraldehyde 3-phosphate dehydrogenase NAD(P) binding" evidence="8">
    <location>
        <begin position="4"/>
        <end position="155"/>
    </location>
</feature>
<reference evidence="9 10" key="1">
    <citation type="journal article" date="2016" name="Nat. Commun.">
        <title>Thousands of microbial genomes shed light on interconnected biogeochemical processes in an aquifer system.</title>
        <authorList>
            <person name="Anantharaman K."/>
            <person name="Brown C.T."/>
            <person name="Hug L.A."/>
            <person name="Sharon I."/>
            <person name="Castelle C.J."/>
            <person name="Probst A.J."/>
            <person name="Thomas B.C."/>
            <person name="Singh A."/>
            <person name="Wilkins M.J."/>
            <person name="Karaoz U."/>
            <person name="Brodie E.L."/>
            <person name="Williams K.H."/>
            <person name="Hubbard S.S."/>
            <person name="Banfield J.F."/>
        </authorList>
    </citation>
    <scope>NUCLEOTIDE SEQUENCE [LARGE SCALE GENOMIC DNA]</scope>
</reference>
<evidence type="ECO:0000256" key="7">
    <source>
        <dbReference type="RuleBase" id="RU000397"/>
    </source>
</evidence>
<comment type="caution">
    <text evidence="9">The sequence shown here is derived from an EMBL/GenBank/DDBJ whole genome shotgun (WGS) entry which is preliminary data.</text>
</comment>
<feature type="binding site" evidence="5">
    <location>
        <position position="80"/>
    </location>
    <ligand>
        <name>NAD(+)</name>
        <dbReference type="ChEBI" id="CHEBI:57540"/>
    </ligand>
</feature>
<evidence type="ECO:0000313" key="9">
    <source>
        <dbReference type="EMBL" id="OGK24702.1"/>
    </source>
</evidence>
<dbReference type="SMART" id="SM00846">
    <property type="entry name" value="Gp_dh_N"/>
    <property type="match status" value="1"/>
</dbReference>
<dbReference type="AlphaFoldDB" id="A0A1F7H1X1"/>
<proteinExistence type="inferred from homology"/>
<dbReference type="GO" id="GO:0016620">
    <property type="term" value="F:oxidoreductase activity, acting on the aldehyde or oxo group of donors, NAD or NADP as acceptor"/>
    <property type="evidence" value="ECO:0007669"/>
    <property type="project" value="InterPro"/>
</dbReference>
<evidence type="ECO:0000256" key="4">
    <source>
        <dbReference type="PIRSR" id="PIRSR000149-2"/>
    </source>
</evidence>
<comment type="similarity">
    <text evidence="1 7">Belongs to the glyceraldehyde-3-phosphate dehydrogenase family.</text>
</comment>
<name>A0A1F7H1X1_9BACT</name>
<dbReference type="Proteomes" id="UP000177159">
    <property type="component" value="Unassembled WGS sequence"/>
</dbReference>
<feature type="binding site" evidence="5">
    <location>
        <position position="318"/>
    </location>
    <ligand>
        <name>NAD(+)</name>
        <dbReference type="ChEBI" id="CHEBI:57540"/>
    </ligand>
</feature>
<organism evidence="9 10">
    <name type="scientific">Candidatus Roizmanbacteria bacterium RIFCSPHIGHO2_02_FULL_37_24</name>
    <dbReference type="NCBI Taxonomy" id="1802037"/>
    <lineage>
        <taxon>Bacteria</taxon>
        <taxon>Candidatus Roizmaniibacteriota</taxon>
    </lineage>
</organism>
<dbReference type="PANTHER" id="PTHR43148">
    <property type="entry name" value="GLYCERALDEHYDE-3-PHOSPHATE DEHYDROGENASE 2"/>
    <property type="match status" value="1"/>
</dbReference>
<dbReference type="Gene3D" id="3.30.360.10">
    <property type="entry name" value="Dihydrodipicolinate Reductase, domain 2"/>
    <property type="match status" value="1"/>
</dbReference>
<feature type="binding site" evidence="4">
    <location>
        <begin position="154"/>
        <end position="156"/>
    </location>
    <ligand>
        <name>D-glyceraldehyde 3-phosphate</name>
        <dbReference type="ChEBI" id="CHEBI:59776"/>
    </ligand>
</feature>
<evidence type="ECO:0000313" key="10">
    <source>
        <dbReference type="Proteomes" id="UP000177159"/>
    </source>
</evidence>
<protein>
    <recommendedName>
        <fullName evidence="8">Glyceraldehyde 3-phosphate dehydrogenase NAD(P) binding domain-containing protein</fullName>
    </recommendedName>
</protein>
<dbReference type="PIRSF" id="PIRSF000149">
    <property type="entry name" value="GAP_DH"/>
    <property type="match status" value="1"/>
</dbReference>
<dbReference type="Gene3D" id="3.40.50.720">
    <property type="entry name" value="NAD(P)-binding Rossmann-like Domain"/>
    <property type="match status" value="1"/>
</dbReference>
<feature type="binding site" evidence="4">
    <location>
        <position position="185"/>
    </location>
    <ligand>
        <name>D-glyceraldehyde 3-phosphate</name>
        <dbReference type="ChEBI" id="CHEBI:59776"/>
    </ligand>
</feature>
<dbReference type="GO" id="GO:0051287">
    <property type="term" value="F:NAD binding"/>
    <property type="evidence" value="ECO:0007669"/>
    <property type="project" value="InterPro"/>
</dbReference>
<keyword evidence="5" id="KW-0520">NAD</keyword>
<feature type="binding site" evidence="4">
    <location>
        <position position="236"/>
    </location>
    <ligand>
        <name>D-glyceraldehyde 3-phosphate</name>
        <dbReference type="ChEBI" id="CHEBI:59776"/>
    </ligand>
</feature>
<dbReference type="PRINTS" id="PR00078">
    <property type="entry name" value="G3PDHDRGNASE"/>
</dbReference>
<accession>A0A1F7H1X1</accession>
<dbReference type="Pfam" id="PF00044">
    <property type="entry name" value="Gp_dh_N"/>
    <property type="match status" value="1"/>
</dbReference>
<dbReference type="Pfam" id="PF02800">
    <property type="entry name" value="Gp_dh_C"/>
    <property type="match status" value="1"/>
</dbReference>
<dbReference type="InterPro" id="IPR020829">
    <property type="entry name" value="GlycerAld_3-P_DH_cat"/>
</dbReference>
<evidence type="ECO:0000256" key="2">
    <source>
        <dbReference type="ARBA" id="ARBA00023002"/>
    </source>
</evidence>
<evidence type="ECO:0000259" key="8">
    <source>
        <dbReference type="SMART" id="SM00846"/>
    </source>
</evidence>
<keyword evidence="2" id="KW-0560">Oxidoreductase</keyword>
<dbReference type="EMBL" id="MFZM01000004">
    <property type="protein sequence ID" value="OGK24702.1"/>
    <property type="molecule type" value="Genomic_DNA"/>
</dbReference>
<dbReference type="FunFam" id="3.30.360.10:FF:000002">
    <property type="entry name" value="Glyceraldehyde-3-phosphate dehydrogenase"/>
    <property type="match status" value="1"/>
</dbReference>
<evidence type="ECO:0000256" key="6">
    <source>
        <dbReference type="PIRSR" id="PIRSR000149-4"/>
    </source>
</evidence>
<dbReference type="InterPro" id="IPR036291">
    <property type="entry name" value="NAD(P)-bd_dom_sf"/>
</dbReference>